<name>A0A0V0HPD5_SOLCH</name>
<organism evidence="1">
    <name type="scientific">Solanum chacoense</name>
    <name type="common">Chaco potato</name>
    <dbReference type="NCBI Taxonomy" id="4108"/>
    <lineage>
        <taxon>Eukaryota</taxon>
        <taxon>Viridiplantae</taxon>
        <taxon>Streptophyta</taxon>
        <taxon>Embryophyta</taxon>
        <taxon>Tracheophyta</taxon>
        <taxon>Spermatophyta</taxon>
        <taxon>Magnoliopsida</taxon>
        <taxon>eudicotyledons</taxon>
        <taxon>Gunneridae</taxon>
        <taxon>Pentapetalae</taxon>
        <taxon>asterids</taxon>
        <taxon>lamiids</taxon>
        <taxon>Solanales</taxon>
        <taxon>Solanaceae</taxon>
        <taxon>Solanoideae</taxon>
        <taxon>Solaneae</taxon>
        <taxon>Solanum</taxon>
    </lineage>
</organism>
<proteinExistence type="predicted"/>
<reference evidence="1" key="1">
    <citation type="submission" date="2015-12" db="EMBL/GenBank/DDBJ databases">
        <title>Gene expression during late stages of embryo sac development: a critical building block for successful pollen-pistil interactions.</title>
        <authorList>
            <person name="Liu Y."/>
            <person name="Joly V."/>
            <person name="Sabar M."/>
            <person name="Matton D.P."/>
        </authorList>
    </citation>
    <scope>NUCLEOTIDE SEQUENCE</scope>
</reference>
<feature type="non-terminal residue" evidence="1">
    <location>
        <position position="1"/>
    </location>
</feature>
<evidence type="ECO:0000313" key="1">
    <source>
        <dbReference type="EMBL" id="JAP21339.1"/>
    </source>
</evidence>
<dbReference type="EMBL" id="GEDG01017804">
    <property type="protein sequence ID" value="JAP21339.1"/>
    <property type="molecule type" value="Transcribed_RNA"/>
</dbReference>
<dbReference type="AlphaFoldDB" id="A0A0V0HPD5"/>
<sequence>TKFAPFLRYYFFPFHVFPLPGFNFSSRFCLSPKQKKFIYQNYSYYLDVNYYSITFLLILQM</sequence>
<accession>A0A0V0HPD5</accession>
<protein>
    <submittedName>
        <fullName evidence="1">Putative ovule protein</fullName>
    </submittedName>
</protein>